<sequence>MADSHFSTHAAGRVREIGQELHDLESHILYTSPLQLSTRLFDAQTEALVRGMVWLSWADCHSLLEIFRHFEYVDSRGQPTSLVDGYASRLTGGERKAPETGTGKWWWRWGGSSENDDGDEEGAVRRAAWDLVSSVFARATALQITAEAEEVSESDAQAVLTWFPRLEYLDIQGIPRNALLFWETWLPERASCLVVRYAGVDLVNLLDISAEAKQKWQHLVLLDLSGSPGINLAPFKELLAPQLPQLERLSLASCELTQIPGTLAKLYKLSWLDLHGNAIDNTSDISLRLGNIRRLNLSANRLSSLAGMQRLWALEQLDISDNLIENWEAVAVMRNLPSLRALSVAGNPFATQDSSYRARIFAAFDHRDIGLLLDDAPAQPPVTKGRRPKVALIEESPEGDAEPDSGNQELVTEPPVDEILRSLEKTPRVLRASELQAATVSSSRRRSHVTESLLNSPRKQRRRTTLGNGLPANNISDIGGFGQSVPARYSQRPTSPVPSVSGASVRTGSIMRDPERYRRRVEMMRAEAGSSWLRAFAELQASSSVVPQSPILEEDQQSSESADALSKASVEASPEVGVDIEVAERSATASPDTQLPSFLFPRKRGAKKKDIARLPHYTDQKRPEEAEVLSPEDEMEAYSESASSREVPVEEEAVSEIQMLLRGEGVRTAISSVSVSDYRIAPVAESAPAELTDAAGSSIVQRSPAVVCTLYFTQDDVVEVAGMHGTGLPDAVSGESADSKRIISKNPLSGFGTPVWTDYCVESTDDDAKLFMQLSAAADANNEAGLSENVFKQAECLRCNWRGYIDSEREIFDMLQSEMTVVKPTGELQCPSCKRSYLREFYAADEQNLDEPILCQPFMARRNRSNSASKQAEQERHAEKARRARHDEHRRQALEALALDLQILGDAATDGFLPFAKVTNAISLFLQLSVFEADGERLMQWVPAGLVRQIRPLVPTASATNRRQSSGTSKQGTGKWGLSSLLGTAQTADEGKAEEEAFAAVENKRAFIIERGWKASAMLAPELSEQAVYLALSSHAVYVFSPTWHALQDVPSSTWVLLFSIPLTSLGRIDIGPNRQYLALHSSLLSLDKSGEQWSRRELSQLLSTTHPAYPTLGYSQLLPSEAKDSVAAMKCKVAAHQQRFSLFVDGLRLFILVEIGYETRALDSRAGEGSGRLRGINHDVEWAMHHLVQQVFLRPSTFDPLDEAPLVGGDEGRELHSELLHTKSGRVPGAIVDSASGDNVIVDKVTYEFLKLYFCVGLASPTGIAPVSLVGSPQFLYLVRERVDVWPPPAPDLRALYRKWQRVAPPTIALEEELRQRSNAPSSASSKPTSARSGTEEQEDEETEEEIDNSKLVAQLMSTEVNQYDRVQHARPIVDLRRVALLSRPIAVLPKLQAPPQASSENLVQLDTFGCTGTSWRAMLRIEFATAEGAEPGWNVWFGTRASAQECVESLQVLAKSSDHVHPLIGGEAKARLVARLHELGTTQAYRMLGSILKRDPDDVPQDEFWAHTRQGVASGQSVWESDVDFIVALTTFPGLGSSVMTEVRVAINSCEEASGETIAALTVFFNDFRVLSPEPVFVMGIDEYLYRGLPLTCEDESICDGYSMGIEEWRRAEPPGPLSQMTADDLEVVEESSKIKYPREYLEYLLPCSQIVAWGMAHRDYQLGLIAYYLHSVTASSIRSWNGCGSPTVHSR</sequence>
<dbReference type="STRING" id="61395.A0A1Y1WF25"/>
<feature type="region of interest" description="Disordered" evidence="3">
    <location>
        <begin position="547"/>
        <end position="574"/>
    </location>
</feature>
<accession>A0A1Y1WF25</accession>
<feature type="region of interest" description="Disordered" evidence="3">
    <location>
        <begin position="957"/>
        <end position="978"/>
    </location>
</feature>
<name>A0A1Y1WF25_9FUNG</name>
<keyword evidence="1" id="KW-0433">Leucine-rich repeat</keyword>
<evidence type="ECO:0008006" key="6">
    <source>
        <dbReference type="Google" id="ProtNLM"/>
    </source>
</evidence>
<dbReference type="PROSITE" id="PS51450">
    <property type="entry name" value="LRR"/>
    <property type="match status" value="1"/>
</dbReference>
<dbReference type="Proteomes" id="UP000193922">
    <property type="component" value="Unassembled WGS sequence"/>
</dbReference>
<dbReference type="InterPro" id="IPR003591">
    <property type="entry name" value="Leu-rich_rpt_typical-subtyp"/>
</dbReference>
<dbReference type="OrthoDB" id="676979at2759"/>
<dbReference type="Gene3D" id="3.80.10.10">
    <property type="entry name" value="Ribonuclease Inhibitor"/>
    <property type="match status" value="2"/>
</dbReference>
<evidence type="ECO:0000256" key="1">
    <source>
        <dbReference type="ARBA" id="ARBA00022614"/>
    </source>
</evidence>
<organism evidence="4 5">
    <name type="scientific">Linderina pennispora</name>
    <dbReference type="NCBI Taxonomy" id="61395"/>
    <lineage>
        <taxon>Eukaryota</taxon>
        <taxon>Fungi</taxon>
        <taxon>Fungi incertae sedis</taxon>
        <taxon>Zoopagomycota</taxon>
        <taxon>Kickxellomycotina</taxon>
        <taxon>Kickxellomycetes</taxon>
        <taxon>Kickxellales</taxon>
        <taxon>Kickxellaceae</taxon>
        <taxon>Linderina</taxon>
    </lineage>
</organism>
<feature type="region of interest" description="Disordered" evidence="3">
    <location>
        <begin position="394"/>
        <end position="415"/>
    </location>
</feature>
<feature type="compositionally biased region" description="Polar residues" evidence="3">
    <location>
        <begin position="957"/>
        <end position="972"/>
    </location>
</feature>
<reference evidence="4 5" key="1">
    <citation type="submission" date="2016-07" db="EMBL/GenBank/DDBJ databases">
        <title>Pervasive Adenine N6-methylation of Active Genes in Fungi.</title>
        <authorList>
            <consortium name="DOE Joint Genome Institute"/>
            <person name="Mondo S.J."/>
            <person name="Dannebaum R.O."/>
            <person name="Kuo R.C."/>
            <person name="Labutti K."/>
            <person name="Haridas S."/>
            <person name="Kuo A."/>
            <person name="Salamov A."/>
            <person name="Ahrendt S.R."/>
            <person name="Lipzen A."/>
            <person name="Sullivan W."/>
            <person name="Andreopoulos W.B."/>
            <person name="Clum A."/>
            <person name="Lindquist E."/>
            <person name="Daum C."/>
            <person name="Ramamoorthy G.K."/>
            <person name="Gryganskyi A."/>
            <person name="Culley D."/>
            <person name="Magnuson J.K."/>
            <person name="James T.Y."/>
            <person name="O'Malley M.A."/>
            <person name="Stajich J.E."/>
            <person name="Spatafora J.W."/>
            <person name="Visel A."/>
            <person name="Grigoriev I.V."/>
        </authorList>
    </citation>
    <scope>NUCLEOTIDE SEQUENCE [LARGE SCALE GENOMIC DNA]</scope>
    <source>
        <strain evidence="4 5">ATCC 12442</strain>
    </source>
</reference>
<dbReference type="EMBL" id="MCFD01000003">
    <property type="protein sequence ID" value="ORX72103.1"/>
    <property type="molecule type" value="Genomic_DNA"/>
</dbReference>
<dbReference type="GeneID" id="63806830"/>
<proteinExistence type="predicted"/>
<feature type="compositionally biased region" description="Low complexity" evidence="3">
    <location>
        <begin position="1318"/>
        <end position="1334"/>
    </location>
</feature>
<evidence type="ECO:0000256" key="2">
    <source>
        <dbReference type="ARBA" id="ARBA00022737"/>
    </source>
</evidence>
<evidence type="ECO:0000313" key="5">
    <source>
        <dbReference type="Proteomes" id="UP000193922"/>
    </source>
</evidence>
<keyword evidence="2" id="KW-0677">Repeat</keyword>
<dbReference type="RefSeq" id="XP_040745527.1">
    <property type="nucleotide sequence ID" value="XM_040890182.1"/>
</dbReference>
<dbReference type="InterPro" id="IPR032675">
    <property type="entry name" value="LRR_dom_sf"/>
</dbReference>
<dbReference type="PANTHER" id="PTHR15454">
    <property type="entry name" value="NISCHARIN RELATED"/>
    <property type="match status" value="1"/>
</dbReference>
<dbReference type="SMART" id="SM00369">
    <property type="entry name" value="LRR_TYP"/>
    <property type="match status" value="3"/>
</dbReference>
<feature type="region of interest" description="Disordered" evidence="3">
    <location>
        <begin position="864"/>
        <end position="887"/>
    </location>
</feature>
<protein>
    <recommendedName>
        <fullName evidence="6">L domain-like protein</fullName>
    </recommendedName>
</protein>
<dbReference type="GO" id="GO:0005737">
    <property type="term" value="C:cytoplasm"/>
    <property type="evidence" value="ECO:0007669"/>
    <property type="project" value="TreeGrafter"/>
</dbReference>
<evidence type="ECO:0000256" key="3">
    <source>
        <dbReference type="SAM" id="MobiDB-lite"/>
    </source>
</evidence>
<comment type="caution">
    <text evidence="4">The sequence shown here is derived from an EMBL/GenBank/DDBJ whole genome shotgun (WGS) entry which is preliminary data.</text>
</comment>
<dbReference type="InterPro" id="IPR001611">
    <property type="entry name" value="Leu-rich_rpt"/>
</dbReference>
<feature type="compositionally biased region" description="Polar residues" evidence="3">
    <location>
        <begin position="465"/>
        <end position="476"/>
    </location>
</feature>
<feature type="region of interest" description="Disordered" evidence="3">
    <location>
        <begin position="1312"/>
        <end position="1348"/>
    </location>
</feature>
<gene>
    <name evidence="4" type="ORF">DL89DRAFT_291338</name>
</gene>
<feature type="region of interest" description="Disordered" evidence="3">
    <location>
        <begin position="434"/>
        <end position="477"/>
    </location>
</feature>
<dbReference type="SUPFAM" id="SSF52075">
    <property type="entry name" value="Outer arm dynein light chain 1"/>
    <property type="match status" value="1"/>
</dbReference>
<feature type="compositionally biased region" description="Acidic residues" evidence="3">
    <location>
        <begin position="1337"/>
        <end position="1348"/>
    </location>
</feature>
<evidence type="ECO:0000313" key="4">
    <source>
        <dbReference type="EMBL" id="ORX72103.1"/>
    </source>
</evidence>
<keyword evidence="5" id="KW-1185">Reference proteome</keyword>